<organism evidence="1">
    <name type="scientific">marine sediment metagenome</name>
    <dbReference type="NCBI Taxonomy" id="412755"/>
    <lineage>
        <taxon>unclassified sequences</taxon>
        <taxon>metagenomes</taxon>
        <taxon>ecological metagenomes</taxon>
    </lineage>
</organism>
<proteinExistence type="predicted"/>
<comment type="caution">
    <text evidence="1">The sequence shown here is derived from an EMBL/GenBank/DDBJ whole genome shotgun (WGS) entry which is preliminary data.</text>
</comment>
<evidence type="ECO:0000313" key="1">
    <source>
        <dbReference type="EMBL" id="KKN44072.1"/>
    </source>
</evidence>
<gene>
    <name evidence="1" type="ORF">LCGC14_0696780</name>
</gene>
<accession>A0A0F9R494</accession>
<dbReference type="EMBL" id="LAZR01001472">
    <property type="protein sequence ID" value="KKN44072.1"/>
    <property type="molecule type" value="Genomic_DNA"/>
</dbReference>
<reference evidence="1" key="1">
    <citation type="journal article" date="2015" name="Nature">
        <title>Complex archaea that bridge the gap between prokaryotes and eukaryotes.</title>
        <authorList>
            <person name="Spang A."/>
            <person name="Saw J.H."/>
            <person name="Jorgensen S.L."/>
            <person name="Zaremba-Niedzwiedzka K."/>
            <person name="Martijn J."/>
            <person name="Lind A.E."/>
            <person name="van Eijk R."/>
            <person name="Schleper C."/>
            <person name="Guy L."/>
            <person name="Ettema T.J."/>
        </authorList>
    </citation>
    <scope>NUCLEOTIDE SEQUENCE</scope>
</reference>
<name>A0A0F9R494_9ZZZZ</name>
<dbReference type="AlphaFoldDB" id="A0A0F9R494"/>
<sequence>MADDSAIEITKVEPEGSETTFAIPKDTYRVLIQAVGGDATVAIASSSTTFKLVSGALPLDLRSHTIGGRTLFLNAAVTIDIEIMVFRGRLE</sequence>
<protein>
    <submittedName>
        <fullName evidence="1">Uncharacterized protein</fullName>
    </submittedName>
</protein>